<keyword evidence="1" id="KW-1185">Reference proteome</keyword>
<organism evidence="1 2">
    <name type="scientific">Romanomermis culicivorax</name>
    <name type="common">Nematode worm</name>
    <dbReference type="NCBI Taxonomy" id="13658"/>
    <lineage>
        <taxon>Eukaryota</taxon>
        <taxon>Metazoa</taxon>
        <taxon>Ecdysozoa</taxon>
        <taxon>Nematoda</taxon>
        <taxon>Enoplea</taxon>
        <taxon>Dorylaimia</taxon>
        <taxon>Mermithida</taxon>
        <taxon>Mermithoidea</taxon>
        <taxon>Mermithidae</taxon>
        <taxon>Romanomermis</taxon>
    </lineage>
</organism>
<sequence length="99" mass="12389">MSKRVNALHAFGMGEKCLPAKAMRRNEFTCDDRQEIVREKERDRPISHKWKYYKYHQFDNDYWFDQHSETPKFFPTYTRARYYFRTMRNEISTIFKDMR</sequence>
<accession>A0A915I052</accession>
<reference evidence="2" key="1">
    <citation type="submission" date="2022-11" db="UniProtKB">
        <authorList>
            <consortium name="WormBaseParasite"/>
        </authorList>
    </citation>
    <scope>IDENTIFICATION</scope>
</reference>
<evidence type="ECO:0000313" key="1">
    <source>
        <dbReference type="Proteomes" id="UP000887565"/>
    </source>
</evidence>
<evidence type="ECO:0000313" key="2">
    <source>
        <dbReference type="WBParaSite" id="nRc.2.0.1.t07500-RA"/>
    </source>
</evidence>
<protein>
    <submittedName>
        <fullName evidence="2">Uncharacterized protein</fullName>
    </submittedName>
</protein>
<dbReference type="WBParaSite" id="nRc.2.0.1.t07500-RA">
    <property type="protein sequence ID" value="nRc.2.0.1.t07500-RA"/>
    <property type="gene ID" value="nRc.2.0.1.g07500"/>
</dbReference>
<dbReference type="Proteomes" id="UP000887565">
    <property type="component" value="Unplaced"/>
</dbReference>
<dbReference type="AlphaFoldDB" id="A0A915I052"/>
<proteinExistence type="predicted"/>
<name>A0A915I052_ROMCU</name>